<evidence type="ECO:0008006" key="4">
    <source>
        <dbReference type="Google" id="ProtNLM"/>
    </source>
</evidence>
<feature type="region of interest" description="Disordered" evidence="1">
    <location>
        <begin position="79"/>
        <end position="104"/>
    </location>
</feature>
<name>A0ABZ2MBY7_9BACT</name>
<evidence type="ECO:0000256" key="1">
    <source>
        <dbReference type="SAM" id="MobiDB-lite"/>
    </source>
</evidence>
<reference evidence="2 3" key="1">
    <citation type="submission" date="2021-12" db="EMBL/GenBank/DDBJ databases">
        <title>Discovery of the Pendulisporaceae a myxobacterial family with distinct sporulation behavior and unique specialized metabolism.</title>
        <authorList>
            <person name="Garcia R."/>
            <person name="Popoff A."/>
            <person name="Bader C.D."/>
            <person name="Loehr J."/>
            <person name="Walesch S."/>
            <person name="Walt C."/>
            <person name="Boldt J."/>
            <person name="Bunk B."/>
            <person name="Haeckl F.J.F.P.J."/>
            <person name="Gunesch A.P."/>
            <person name="Birkelbach J."/>
            <person name="Nuebel U."/>
            <person name="Pietschmann T."/>
            <person name="Bach T."/>
            <person name="Mueller R."/>
        </authorList>
    </citation>
    <scope>NUCLEOTIDE SEQUENCE [LARGE SCALE GENOMIC DNA]</scope>
    <source>
        <strain evidence="2 3">MSr11954</strain>
    </source>
</reference>
<protein>
    <recommendedName>
        <fullName evidence="4">Rubrerythrin diiron-binding domain-containing protein</fullName>
    </recommendedName>
</protein>
<evidence type="ECO:0000313" key="3">
    <source>
        <dbReference type="Proteomes" id="UP001370348"/>
    </source>
</evidence>
<dbReference type="RefSeq" id="WP_394829628.1">
    <property type="nucleotide sequence ID" value="NZ_CP089984.1"/>
</dbReference>
<sequence length="104" mass="11440">MMNTSGTGNIPTRGESFPLDNLTYDLVTIIQEKSKALEAYGRYCEDARNDAEVLRALEQIRRDDAAHIQQLTQHLSRCLQKTGSSAQGSSAQGQGQPRTTQGSR</sequence>
<accession>A0ABZ2MBY7</accession>
<evidence type="ECO:0000313" key="2">
    <source>
        <dbReference type="EMBL" id="WXB20028.1"/>
    </source>
</evidence>
<dbReference type="EMBL" id="CP089984">
    <property type="protein sequence ID" value="WXB20028.1"/>
    <property type="molecule type" value="Genomic_DNA"/>
</dbReference>
<feature type="compositionally biased region" description="Low complexity" evidence="1">
    <location>
        <begin position="83"/>
        <end position="96"/>
    </location>
</feature>
<proteinExistence type="predicted"/>
<organism evidence="2 3">
    <name type="scientific">Pendulispora albinea</name>
    <dbReference type="NCBI Taxonomy" id="2741071"/>
    <lineage>
        <taxon>Bacteria</taxon>
        <taxon>Pseudomonadati</taxon>
        <taxon>Myxococcota</taxon>
        <taxon>Myxococcia</taxon>
        <taxon>Myxococcales</taxon>
        <taxon>Sorangiineae</taxon>
        <taxon>Pendulisporaceae</taxon>
        <taxon>Pendulispora</taxon>
    </lineage>
</organism>
<keyword evidence="3" id="KW-1185">Reference proteome</keyword>
<dbReference type="Proteomes" id="UP001370348">
    <property type="component" value="Chromosome"/>
</dbReference>
<gene>
    <name evidence="2" type="ORF">LZC94_22735</name>
</gene>